<dbReference type="AlphaFoldDB" id="A0A0B5FVF6"/>
<dbReference type="Gene3D" id="3.30.2310.20">
    <property type="entry name" value="RelE-like"/>
    <property type="match status" value="1"/>
</dbReference>
<name>A0A0B5FVF6_9BACT</name>
<dbReference type="HOGENOM" id="CLU_161929_0_0_7"/>
<dbReference type="RefSeq" id="WP_040201484.1">
    <property type="nucleotide sequence ID" value="NZ_CP010311.1"/>
</dbReference>
<dbReference type="InterPro" id="IPR035093">
    <property type="entry name" value="RelE/ParE_toxin_dom_sf"/>
</dbReference>
<gene>
    <name evidence="1" type="ORF">GSUB_14790</name>
</gene>
<dbReference type="EMBL" id="CP010311">
    <property type="protein sequence ID" value="AJF07561.1"/>
    <property type="molecule type" value="Genomic_DNA"/>
</dbReference>
<dbReference type="OrthoDB" id="9798691at2"/>
<dbReference type="Proteomes" id="UP000035036">
    <property type="component" value="Chromosome"/>
</dbReference>
<reference evidence="1 2" key="1">
    <citation type="journal article" date="2015" name="Genome Announc.">
        <title>Genomes of Geoalkalibacter ferrihydriticus Z-0531T and Geoalkalibacter subterraneus Red1T, Two Haloalkaliphilic Metal-Reducing Deltaproteobacteria.</title>
        <authorList>
            <person name="Badalamenti J.P."/>
            <person name="Krajmalnik-Brown R."/>
            <person name="Torres C.I."/>
            <person name="Bond D.R."/>
        </authorList>
    </citation>
    <scope>NUCLEOTIDE SEQUENCE [LARGE SCALE GENOMIC DNA]</scope>
    <source>
        <strain evidence="1 2">Red1</strain>
    </source>
</reference>
<sequence length="93" mass="10937">MNFRILYTPAYNKRAAKFLRKHPELLPQYEKTLKLLELDPFHPSLRMHRLQGALSSLHSVSINISYRITLELIIQDKEIIPVHVGSHDEVYRS</sequence>
<organism evidence="1 2">
    <name type="scientific">Geoalkalibacter subterraneus</name>
    <dbReference type="NCBI Taxonomy" id="483547"/>
    <lineage>
        <taxon>Bacteria</taxon>
        <taxon>Pseudomonadati</taxon>
        <taxon>Thermodesulfobacteriota</taxon>
        <taxon>Desulfuromonadia</taxon>
        <taxon>Desulfuromonadales</taxon>
        <taxon>Geoalkalibacteraceae</taxon>
        <taxon>Geoalkalibacter</taxon>
    </lineage>
</organism>
<dbReference type="STRING" id="483547.GSUB_14790"/>
<protein>
    <submittedName>
        <fullName evidence="1">Plasmid stabilization protein</fullName>
    </submittedName>
</protein>
<evidence type="ECO:0000313" key="2">
    <source>
        <dbReference type="Proteomes" id="UP000035036"/>
    </source>
</evidence>
<proteinExistence type="predicted"/>
<dbReference type="KEGG" id="gsb:GSUB_14790"/>
<evidence type="ECO:0000313" key="1">
    <source>
        <dbReference type="EMBL" id="AJF07561.1"/>
    </source>
</evidence>
<dbReference type="SUPFAM" id="SSF143011">
    <property type="entry name" value="RelE-like"/>
    <property type="match status" value="1"/>
</dbReference>
<keyword evidence="2" id="KW-1185">Reference proteome</keyword>
<accession>A0A0B5FVF6</accession>